<proteinExistence type="predicted"/>
<keyword evidence="3" id="KW-1185">Reference proteome</keyword>
<organism evidence="2 3">
    <name type="scientific">Solidesulfovibrio carbinoliphilus subsp. oakridgensis</name>
    <dbReference type="NCBI Taxonomy" id="694327"/>
    <lineage>
        <taxon>Bacteria</taxon>
        <taxon>Pseudomonadati</taxon>
        <taxon>Thermodesulfobacteriota</taxon>
        <taxon>Desulfovibrionia</taxon>
        <taxon>Desulfovibrionales</taxon>
        <taxon>Desulfovibrionaceae</taxon>
        <taxon>Solidesulfovibrio</taxon>
    </lineage>
</organism>
<protein>
    <submittedName>
        <fullName evidence="2">Uncharacterized protein</fullName>
    </submittedName>
</protein>
<evidence type="ECO:0000313" key="2">
    <source>
        <dbReference type="EMBL" id="EHJ48546.1"/>
    </source>
</evidence>
<evidence type="ECO:0000313" key="3">
    <source>
        <dbReference type="Proteomes" id="UP000004662"/>
    </source>
</evidence>
<keyword evidence="1" id="KW-0732">Signal</keyword>
<dbReference type="AlphaFoldDB" id="G7Q8D4"/>
<accession>G7Q8D4</accession>
<dbReference type="OrthoDB" id="9798122at2"/>
<name>G7Q8D4_9BACT</name>
<dbReference type="GO" id="GO:0004806">
    <property type="term" value="F:triacylglycerol lipase activity"/>
    <property type="evidence" value="ECO:0007669"/>
    <property type="project" value="InterPro"/>
</dbReference>
<dbReference type="InterPro" id="IPR029058">
    <property type="entry name" value="AB_hydrolase_fold"/>
</dbReference>
<evidence type="ECO:0000256" key="1">
    <source>
        <dbReference type="SAM" id="SignalP"/>
    </source>
</evidence>
<reference evidence="3" key="1">
    <citation type="journal article" date="2015" name="Genome Announc.">
        <title>High-Quality Draft Genome Sequence of Desulfovibrio carbinoliphilus FW-101-2B, an Organic Acid-Oxidizing Sulfate-Reducing Bacterium Isolated from Uranium(VI)-Contaminated Groundwater.</title>
        <authorList>
            <person name="Ramsay B.D."/>
            <person name="Hwang C."/>
            <person name="Woo H.L."/>
            <person name="Carroll S.L."/>
            <person name="Lucas S."/>
            <person name="Han J."/>
            <person name="Lapidus A.L."/>
            <person name="Cheng J.F."/>
            <person name="Goodwin L.A."/>
            <person name="Pitluck S."/>
            <person name="Peters L."/>
            <person name="Chertkov O."/>
            <person name="Held B."/>
            <person name="Detter J.C."/>
            <person name="Han C.S."/>
            <person name="Tapia R."/>
            <person name="Land M.L."/>
            <person name="Hauser L.J."/>
            <person name="Kyrpides N.C."/>
            <person name="Ivanova N.N."/>
            <person name="Mikhailova N."/>
            <person name="Pagani I."/>
            <person name="Woyke T."/>
            <person name="Arkin A.P."/>
            <person name="Dehal P."/>
            <person name="Chivian D."/>
            <person name="Criddle C.S."/>
            <person name="Wu W."/>
            <person name="Chakraborty R."/>
            <person name="Hazen T.C."/>
            <person name="Fields M.W."/>
        </authorList>
    </citation>
    <scope>NUCLEOTIDE SEQUENCE [LARGE SCALE GENOMIC DNA]</scope>
    <source>
        <strain evidence="3">FW-101-2B</strain>
    </source>
</reference>
<dbReference type="PIRSF" id="PIRSF029171">
    <property type="entry name" value="Esterase_LipA"/>
    <property type="match status" value="1"/>
</dbReference>
<dbReference type="Gene3D" id="3.40.50.1820">
    <property type="entry name" value="alpha/beta hydrolase"/>
    <property type="match status" value="1"/>
</dbReference>
<dbReference type="PANTHER" id="PTHR34853:SF1">
    <property type="entry name" value="LIPASE 5"/>
    <property type="match status" value="1"/>
</dbReference>
<sequence>MKRILPLCLPLLLCLSSLAQAGPPAPLPASVRYEHLGDYTVERLNKILTEEVAAFSPFAIRYPPAKNGVSLYKVVYETVIPELGNKPTTASGLVAVPQVAQKTLPVVSYQHGTVFTKTAVPSRPEESMETRLLIARFAGQGYVVIGADYLGKGDSPEPDSYMVKDATAQACLDMYFASRLVCADLGLTQQGLFLSGWSQGAWATMQFRHKLEALDIPVTAAATASTPCDLYLLLTRWLNNPTSLDAAWLPGTPLLFLFAYERYYELPGLSRAAIKEAYWPTANDLYENRIGWEEASKTLPPTVGGLLRPEFAGQSSMAASRFYRRLQDNQAYRWRYKTPSRYYYGKIDEVMPPYVATLPVDYQRAVAGAPAEAVYAGDNADHRGTFLFGVLDQKDWFDSLGAR</sequence>
<dbReference type="InterPro" id="IPR005152">
    <property type="entry name" value="Lipase_secreted"/>
</dbReference>
<dbReference type="PANTHER" id="PTHR34853">
    <property type="match status" value="1"/>
</dbReference>
<dbReference type="HOGENOM" id="CLU_675479_0_0_7"/>
<gene>
    <name evidence="2" type="ORF">DFW101_2542</name>
</gene>
<feature type="signal peptide" evidence="1">
    <location>
        <begin position="1"/>
        <end position="21"/>
    </location>
</feature>
<dbReference type="eggNOG" id="COG1506">
    <property type="taxonomic scope" value="Bacteria"/>
</dbReference>
<dbReference type="EMBL" id="CM001368">
    <property type="protein sequence ID" value="EHJ48546.1"/>
    <property type="molecule type" value="Genomic_DNA"/>
</dbReference>
<dbReference type="Gene3D" id="1.10.260.160">
    <property type="match status" value="1"/>
</dbReference>
<dbReference type="GO" id="GO:0016042">
    <property type="term" value="P:lipid catabolic process"/>
    <property type="evidence" value="ECO:0007669"/>
    <property type="project" value="InterPro"/>
</dbReference>
<dbReference type="Proteomes" id="UP000004662">
    <property type="component" value="Chromosome"/>
</dbReference>
<dbReference type="SUPFAM" id="SSF53474">
    <property type="entry name" value="alpha/beta-Hydrolases"/>
    <property type="match status" value="1"/>
</dbReference>
<dbReference type="STRING" id="694327.DFW101_2542"/>
<feature type="chain" id="PRO_5003503371" evidence="1">
    <location>
        <begin position="22"/>
        <end position="403"/>
    </location>
</feature>
<dbReference type="RefSeq" id="WP_009181919.1">
    <property type="nucleotide sequence ID" value="NZ_CM001368.1"/>
</dbReference>